<keyword evidence="6" id="KW-1185">Reference proteome</keyword>
<proteinExistence type="predicted"/>
<dbReference type="Pfam" id="PF12796">
    <property type="entry name" value="Ank_2"/>
    <property type="match status" value="1"/>
</dbReference>
<dbReference type="SMART" id="SM00248">
    <property type="entry name" value="ANK"/>
    <property type="match status" value="3"/>
</dbReference>
<evidence type="ECO:0000256" key="3">
    <source>
        <dbReference type="PROSITE-ProRule" id="PRU00023"/>
    </source>
</evidence>
<dbReference type="InterPro" id="IPR051637">
    <property type="entry name" value="Ank_repeat_dom-contain_49"/>
</dbReference>
<dbReference type="OMA" id="LAENDEC"/>
<keyword evidence="1" id="KW-0677">Repeat</keyword>
<dbReference type="HOGENOM" id="CLU_000134_18_9_1"/>
<dbReference type="EMBL" id="AMQN01033265">
    <property type="status" value="NOT_ANNOTATED_CDS"/>
    <property type="molecule type" value="Genomic_DNA"/>
</dbReference>
<reference evidence="5" key="3">
    <citation type="submission" date="2015-06" db="UniProtKB">
        <authorList>
            <consortium name="EnsemblMetazoa"/>
        </authorList>
    </citation>
    <scope>IDENTIFICATION</scope>
</reference>
<evidence type="ECO:0000256" key="2">
    <source>
        <dbReference type="ARBA" id="ARBA00023043"/>
    </source>
</evidence>
<dbReference type="PROSITE" id="PS50297">
    <property type="entry name" value="ANK_REP_REGION"/>
    <property type="match status" value="2"/>
</dbReference>
<feature type="repeat" description="ANK" evidence="3">
    <location>
        <begin position="81"/>
        <end position="113"/>
    </location>
</feature>
<feature type="non-terminal residue" evidence="4">
    <location>
        <position position="122"/>
    </location>
</feature>
<keyword evidence="2 3" id="KW-0040">ANK repeat</keyword>
<dbReference type="EnsemblMetazoa" id="CapteT70103">
    <property type="protein sequence ID" value="CapteP70103"/>
    <property type="gene ID" value="CapteG70103"/>
</dbReference>
<reference evidence="6" key="1">
    <citation type="submission" date="2012-12" db="EMBL/GenBank/DDBJ databases">
        <authorList>
            <person name="Hellsten U."/>
            <person name="Grimwood J."/>
            <person name="Chapman J.A."/>
            <person name="Shapiro H."/>
            <person name="Aerts A."/>
            <person name="Otillar R.P."/>
            <person name="Terry A.Y."/>
            <person name="Boore J.L."/>
            <person name="Simakov O."/>
            <person name="Marletaz F."/>
            <person name="Cho S.-J."/>
            <person name="Edsinger-Gonzales E."/>
            <person name="Havlak P."/>
            <person name="Kuo D.-H."/>
            <person name="Larsson T."/>
            <person name="Lv J."/>
            <person name="Arendt D."/>
            <person name="Savage R."/>
            <person name="Osoegawa K."/>
            <person name="de Jong P."/>
            <person name="Lindberg D.R."/>
            <person name="Seaver E.C."/>
            <person name="Weisblat D.A."/>
            <person name="Putnam N.H."/>
            <person name="Grigoriev I.V."/>
            <person name="Rokhsar D.S."/>
        </authorList>
    </citation>
    <scope>NUCLEOTIDE SEQUENCE</scope>
    <source>
        <strain evidence="6">I ESC-2004</strain>
    </source>
</reference>
<evidence type="ECO:0000313" key="5">
    <source>
        <dbReference type="EnsemblMetazoa" id="CapteP70103"/>
    </source>
</evidence>
<dbReference type="PANTHER" id="PTHR24180:SF45">
    <property type="entry name" value="POLY [ADP-RIBOSE] POLYMERASE TANKYRASE"/>
    <property type="match status" value="1"/>
</dbReference>
<sequence length="122" mass="13257">DINIANQDGYTPLHSACNLENVEMVKMLLVMGAEIDKRDKQGRTALQTALAVSHPSSELTLKRIVEILVAKGANVNVKADRGDTPLHMAADREYLSIAEHLIEQGADPNAVNDEGNTPLHYA</sequence>
<name>R7TBB1_CAPTE</name>
<dbReference type="Proteomes" id="UP000014760">
    <property type="component" value="Unassembled WGS sequence"/>
</dbReference>
<dbReference type="PRINTS" id="PR01415">
    <property type="entry name" value="ANKYRIN"/>
</dbReference>
<gene>
    <name evidence="4" type="ORF">CAPTEDRAFT_70103</name>
</gene>
<dbReference type="STRING" id="283909.R7TBB1"/>
<dbReference type="OrthoDB" id="19174at2759"/>
<protein>
    <submittedName>
        <fullName evidence="4 5">Uncharacterized protein</fullName>
    </submittedName>
</protein>
<dbReference type="PANTHER" id="PTHR24180">
    <property type="entry name" value="CYCLIN-DEPENDENT KINASE INHIBITOR 2C-RELATED"/>
    <property type="match status" value="1"/>
</dbReference>
<feature type="repeat" description="ANK" evidence="3">
    <location>
        <begin position="8"/>
        <end position="40"/>
    </location>
</feature>
<feature type="repeat" description="ANK" evidence="3">
    <location>
        <begin position="41"/>
        <end position="80"/>
    </location>
</feature>
<accession>R7TBB1</accession>
<dbReference type="PROSITE" id="PS50088">
    <property type="entry name" value="ANK_REPEAT"/>
    <property type="match status" value="3"/>
</dbReference>
<evidence type="ECO:0000256" key="1">
    <source>
        <dbReference type="ARBA" id="ARBA00022737"/>
    </source>
</evidence>
<dbReference type="Pfam" id="PF00023">
    <property type="entry name" value="Ank"/>
    <property type="match status" value="1"/>
</dbReference>
<dbReference type="InterPro" id="IPR002110">
    <property type="entry name" value="Ankyrin_rpt"/>
</dbReference>
<dbReference type="SUPFAM" id="SSF48403">
    <property type="entry name" value="Ankyrin repeat"/>
    <property type="match status" value="1"/>
</dbReference>
<dbReference type="EMBL" id="KB311720">
    <property type="protein sequence ID" value="ELT88757.1"/>
    <property type="molecule type" value="Genomic_DNA"/>
</dbReference>
<dbReference type="AlphaFoldDB" id="R7TBB1"/>
<reference evidence="4 6" key="2">
    <citation type="journal article" date="2013" name="Nature">
        <title>Insights into bilaterian evolution from three spiralian genomes.</title>
        <authorList>
            <person name="Simakov O."/>
            <person name="Marletaz F."/>
            <person name="Cho S.J."/>
            <person name="Edsinger-Gonzales E."/>
            <person name="Havlak P."/>
            <person name="Hellsten U."/>
            <person name="Kuo D.H."/>
            <person name="Larsson T."/>
            <person name="Lv J."/>
            <person name="Arendt D."/>
            <person name="Savage R."/>
            <person name="Osoegawa K."/>
            <person name="de Jong P."/>
            <person name="Grimwood J."/>
            <person name="Chapman J.A."/>
            <person name="Shapiro H."/>
            <person name="Aerts A."/>
            <person name="Otillar R.P."/>
            <person name="Terry A.Y."/>
            <person name="Boore J.L."/>
            <person name="Grigoriev I.V."/>
            <person name="Lindberg D.R."/>
            <person name="Seaver E.C."/>
            <person name="Weisblat D.A."/>
            <person name="Putnam N.H."/>
            <person name="Rokhsar D.S."/>
        </authorList>
    </citation>
    <scope>NUCLEOTIDE SEQUENCE</scope>
    <source>
        <strain evidence="4 6">I ESC-2004</strain>
    </source>
</reference>
<evidence type="ECO:0000313" key="4">
    <source>
        <dbReference type="EMBL" id="ELT88757.1"/>
    </source>
</evidence>
<dbReference type="Gene3D" id="1.25.40.20">
    <property type="entry name" value="Ankyrin repeat-containing domain"/>
    <property type="match status" value="2"/>
</dbReference>
<feature type="non-terminal residue" evidence="4">
    <location>
        <position position="1"/>
    </location>
</feature>
<dbReference type="InterPro" id="IPR036770">
    <property type="entry name" value="Ankyrin_rpt-contain_sf"/>
</dbReference>
<evidence type="ECO:0000313" key="6">
    <source>
        <dbReference type="Proteomes" id="UP000014760"/>
    </source>
</evidence>
<organism evidence="4">
    <name type="scientific">Capitella teleta</name>
    <name type="common">Polychaete worm</name>
    <dbReference type="NCBI Taxonomy" id="283909"/>
    <lineage>
        <taxon>Eukaryota</taxon>
        <taxon>Metazoa</taxon>
        <taxon>Spiralia</taxon>
        <taxon>Lophotrochozoa</taxon>
        <taxon>Annelida</taxon>
        <taxon>Polychaeta</taxon>
        <taxon>Sedentaria</taxon>
        <taxon>Scolecida</taxon>
        <taxon>Capitellidae</taxon>
        <taxon>Capitella</taxon>
    </lineage>
</organism>